<dbReference type="SUPFAM" id="SSF82171">
    <property type="entry name" value="DPP6 N-terminal domain-like"/>
    <property type="match status" value="1"/>
</dbReference>
<dbReference type="EMBL" id="CP009687">
    <property type="protein sequence ID" value="AKL95942.1"/>
    <property type="molecule type" value="Genomic_DNA"/>
</dbReference>
<keyword evidence="2" id="KW-1185">Reference proteome</keyword>
<gene>
    <name evidence="1" type="ORF">CACET_c24970</name>
</gene>
<evidence type="ECO:0000313" key="1">
    <source>
        <dbReference type="EMBL" id="AKL95942.1"/>
    </source>
</evidence>
<name>A0A0D8ID32_9CLOT</name>
<dbReference type="Gene3D" id="2.120.10.30">
    <property type="entry name" value="TolB, C-terminal domain"/>
    <property type="match status" value="2"/>
</dbReference>
<dbReference type="STRING" id="84022.CACET_c24970"/>
<dbReference type="OrthoDB" id="1897336at2"/>
<dbReference type="AlphaFoldDB" id="A0A0D8ID32"/>
<reference evidence="1 2" key="1">
    <citation type="submission" date="2014-10" db="EMBL/GenBank/DDBJ databases">
        <title>Genome sequence of Clostridium aceticum DSM 1496.</title>
        <authorList>
            <person name="Poehlein A."/>
            <person name="Schiel-Bengelsdorf B."/>
            <person name="Gottschalk G."/>
            <person name="Duerre P."/>
            <person name="Daniel R."/>
        </authorList>
    </citation>
    <scope>NUCLEOTIDE SEQUENCE [LARGE SCALE GENOMIC DNA]</scope>
    <source>
        <strain evidence="1 2">DSM 1496</strain>
    </source>
</reference>
<sequence>MGIKTEKWLTKVVIVGLLGLVSIIAYQSFTKEIIETQEPIIVATDMKNLEDHDEDKPLQIIAREEVNSIKGINEFIGAVGNSEVIARIGLSRSDTEELYGRYRKPLGNREEVEFINTVKGPLFKINLNTLEVTPVKTNEVSFDPSEMSPILSPDGRKLMHIPYMMDKSLEISKPAIVYDLHNQSIINIDANIDPDMKPENVFYRGWSEDSRYIVGLGIEDGGQSIITLEVENNQFHKVKINSDIFRVNTLGHIFTEDGKEIFFVGWKNEVSGIYKLEVDSENIELVMALPDEGDGNFVRNYPYRVIDGGNRIVFLGNIRGENGLYIYHDDGKTFTKIADGEGSLISFWVSPDNKKIVYATYFRDEKSRRFWKIYAAKIVEDRLEDRILVSEDVAEYPGMPIISWSGDSRSIVMYEPQIFTLDSRVFVENGIIRRIRFR</sequence>
<dbReference type="PANTHER" id="PTHR36842">
    <property type="entry name" value="PROTEIN TOLB HOMOLOG"/>
    <property type="match status" value="1"/>
</dbReference>
<dbReference type="PATRIC" id="fig|84022.5.peg.220"/>
<dbReference type="InterPro" id="IPR011042">
    <property type="entry name" value="6-blade_b-propeller_TolB-like"/>
</dbReference>
<organism evidence="1 2">
    <name type="scientific">Clostridium aceticum</name>
    <dbReference type="NCBI Taxonomy" id="84022"/>
    <lineage>
        <taxon>Bacteria</taxon>
        <taxon>Bacillati</taxon>
        <taxon>Bacillota</taxon>
        <taxon>Clostridia</taxon>
        <taxon>Eubacteriales</taxon>
        <taxon>Clostridiaceae</taxon>
        <taxon>Clostridium</taxon>
    </lineage>
</organism>
<proteinExistence type="predicted"/>
<protein>
    <submittedName>
        <fullName evidence="1">Uncharacterized protein</fullName>
    </submittedName>
</protein>
<evidence type="ECO:0000313" key="2">
    <source>
        <dbReference type="Proteomes" id="UP000035704"/>
    </source>
</evidence>
<accession>A0A0D8ID32</accession>
<dbReference type="RefSeq" id="WP_044824784.1">
    <property type="nucleotide sequence ID" value="NZ_CP009687.1"/>
</dbReference>
<dbReference type="KEGG" id="cace:CACET_c24970"/>
<dbReference type="Proteomes" id="UP000035704">
    <property type="component" value="Chromosome"/>
</dbReference>